<gene>
    <name evidence="1" type="ORF">BOA8489_01888</name>
</gene>
<name>A0A238IZF3_9RHOB</name>
<dbReference type="EMBL" id="FXXQ01000005">
    <property type="protein sequence ID" value="SMX23776.1"/>
    <property type="molecule type" value="Genomic_DNA"/>
</dbReference>
<dbReference type="Proteomes" id="UP000201838">
    <property type="component" value="Unassembled WGS sequence"/>
</dbReference>
<keyword evidence="2" id="KW-1185">Reference proteome</keyword>
<dbReference type="AlphaFoldDB" id="A0A238IZF3"/>
<evidence type="ECO:0000313" key="1">
    <source>
        <dbReference type="EMBL" id="SMX23776.1"/>
    </source>
</evidence>
<protein>
    <submittedName>
        <fullName evidence="1">Uncharacterized protein</fullName>
    </submittedName>
</protein>
<sequence length="48" mass="5578">MRLTKLIIRLIDGTPAPRPTKSTDDLLIDFVCSQQDLPFFMYPPISRR</sequence>
<proteinExistence type="predicted"/>
<reference evidence="1 2" key="1">
    <citation type="submission" date="2017-05" db="EMBL/GenBank/DDBJ databases">
        <authorList>
            <person name="Song R."/>
            <person name="Chenine A.L."/>
            <person name="Ruprecht R.M."/>
        </authorList>
    </citation>
    <scope>NUCLEOTIDE SEQUENCE [LARGE SCALE GENOMIC DNA]</scope>
    <source>
        <strain evidence="1 2">CECT 8489</strain>
    </source>
</reference>
<dbReference type="RefSeq" id="WP_176440255.1">
    <property type="nucleotide sequence ID" value="NZ_FXXQ01000005.1"/>
</dbReference>
<evidence type="ECO:0000313" key="2">
    <source>
        <dbReference type="Proteomes" id="UP000201838"/>
    </source>
</evidence>
<organism evidence="1 2">
    <name type="scientific">Boseongicola aestuarii</name>
    <dbReference type="NCBI Taxonomy" id="1470561"/>
    <lineage>
        <taxon>Bacteria</taxon>
        <taxon>Pseudomonadati</taxon>
        <taxon>Pseudomonadota</taxon>
        <taxon>Alphaproteobacteria</taxon>
        <taxon>Rhodobacterales</taxon>
        <taxon>Paracoccaceae</taxon>
        <taxon>Boseongicola</taxon>
    </lineage>
</organism>
<accession>A0A238IZF3</accession>